<organism evidence="2 3">
    <name type="scientific">Roseateles amylovorans</name>
    <dbReference type="NCBI Taxonomy" id="2978473"/>
    <lineage>
        <taxon>Bacteria</taxon>
        <taxon>Pseudomonadati</taxon>
        <taxon>Pseudomonadota</taxon>
        <taxon>Betaproteobacteria</taxon>
        <taxon>Burkholderiales</taxon>
        <taxon>Sphaerotilaceae</taxon>
        <taxon>Roseateles</taxon>
    </lineage>
</organism>
<dbReference type="SUPFAM" id="SSF102588">
    <property type="entry name" value="LmbE-like"/>
    <property type="match status" value="1"/>
</dbReference>
<evidence type="ECO:0000256" key="1">
    <source>
        <dbReference type="SAM" id="MobiDB-lite"/>
    </source>
</evidence>
<dbReference type="RefSeq" id="WP_261758947.1">
    <property type="nucleotide sequence ID" value="NZ_CP104562.2"/>
</dbReference>
<reference evidence="2" key="1">
    <citation type="submission" date="2022-10" db="EMBL/GenBank/DDBJ databases">
        <title>Characterization and whole genome sequencing of a new Roseateles species, isolated from fresh water.</title>
        <authorList>
            <person name="Guliayeva D.Y."/>
            <person name="Akhremchuk A.E."/>
            <person name="Sikolenko M.A."/>
            <person name="Valentovich L.N."/>
            <person name="Sidarenka A.V."/>
        </authorList>
    </citation>
    <scope>NUCLEOTIDE SEQUENCE</scope>
    <source>
        <strain evidence="2">BIM B-1768</strain>
    </source>
</reference>
<sequence>MDPVMLHPPPRAPRAAPEPLRAPPFTPRPSVDPLALAAADAWDEPLIHGDGTSERIWQAWAPLATVPLIALDQLVPDGRRAVVVAPHPDDEVLACGGLLSMLSARQLARSDVWAEDAPQVLMVGVTDGEASHPGSRHWTAERLAVQRRAERANGLRQLGLEVPVFTAGLPDGAVTANEDDLVIYLLSLLQPGDVLFTTWRSDGHPDHEATGRACARAAGLTGARLVEVPVWTWHWAQPDDTRVPWHRLRRLPLDEPALRCKRAAIAAHRSQLVADGGRPPVLTTTTVERLMRPFEFVFSPEADS</sequence>
<gene>
    <name evidence="2" type="ORF">N4261_04095</name>
</gene>
<dbReference type="Proteomes" id="UP001064933">
    <property type="component" value="Chromosome"/>
</dbReference>
<protein>
    <submittedName>
        <fullName evidence="2">PIG-L family deacetylase</fullName>
    </submittedName>
</protein>
<dbReference type="PANTHER" id="PTHR12993">
    <property type="entry name" value="N-ACETYLGLUCOSAMINYL-PHOSPHATIDYLINOSITOL DE-N-ACETYLASE-RELATED"/>
    <property type="match status" value="1"/>
</dbReference>
<dbReference type="EMBL" id="CP104562">
    <property type="protein sequence ID" value="UXH79128.1"/>
    <property type="molecule type" value="Genomic_DNA"/>
</dbReference>
<dbReference type="PANTHER" id="PTHR12993:SF29">
    <property type="entry name" value="BLR3841 PROTEIN"/>
    <property type="match status" value="1"/>
</dbReference>
<evidence type="ECO:0000313" key="2">
    <source>
        <dbReference type="EMBL" id="UXH79128.1"/>
    </source>
</evidence>
<name>A0ABY6B2I3_9BURK</name>
<dbReference type="Pfam" id="PF02585">
    <property type="entry name" value="PIG-L"/>
    <property type="match status" value="1"/>
</dbReference>
<dbReference type="Gene3D" id="3.40.50.10320">
    <property type="entry name" value="LmbE-like"/>
    <property type="match status" value="1"/>
</dbReference>
<keyword evidence="3" id="KW-1185">Reference proteome</keyword>
<dbReference type="InterPro" id="IPR003737">
    <property type="entry name" value="GlcNAc_PI_deacetylase-related"/>
</dbReference>
<feature type="region of interest" description="Disordered" evidence="1">
    <location>
        <begin position="1"/>
        <end position="28"/>
    </location>
</feature>
<feature type="compositionally biased region" description="Pro residues" evidence="1">
    <location>
        <begin position="1"/>
        <end position="12"/>
    </location>
</feature>
<proteinExistence type="predicted"/>
<accession>A0ABY6B2I3</accession>
<evidence type="ECO:0000313" key="3">
    <source>
        <dbReference type="Proteomes" id="UP001064933"/>
    </source>
</evidence>
<dbReference type="InterPro" id="IPR024078">
    <property type="entry name" value="LmbE-like_dom_sf"/>
</dbReference>